<organism evidence="2">
    <name type="scientific">Arabidopsis halleri subsp. halleri</name>
    <name type="common">Arabis halleri</name>
    <dbReference type="NCBI Taxonomy" id="81971"/>
    <lineage>
        <taxon>Eukaryota</taxon>
        <taxon>Viridiplantae</taxon>
        <taxon>Streptophyta</taxon>
        <taxon>Embryophyta</taxon>
        <taxon>Tracheophyta</taxon>
        <taxon>Spermatophyta</taxon>
        <taxon>Magnoliopsida</taxon>
        <taxon>eudicotyledons</taxon>
        <taxon>Gunneridae</taxon>
        <taxon>Pentapetalae</taxon>
        <taxon>rosids</taxon>
        <taxon>malvids</taxon>
        <taxon>Brassicales</taxon>
        <taxon>Brassicaceae</taxon>
        <taxon>Camelineae</taxon>
        <taxon>Arabidopsis</taxon>
    </lineage>
</organism>
<dbReference type="PANTHER" id="PTHR31472:SF15">
    <property type="entry name" value="NUCLEIC ACID-BINDING, OB-FOLD-LIKE PROTEIN"/>
    <property type="match status" value="1"/>
</dbReference>
<reference evidence="2" key="1">
    <citation type="journal article" date="2013" name="New Phytol.">
        <title>Plant Defensin type 1 (PDF1): protein promiscuity and expression variation within the Arabidopsis genus shed light on zinc tolerance acquisition in Arabidopsis halleri.</title>
        <authorList>
            <person name="Shahzad Z."/>
            <person name="Ranwez V."/>
            <person name="Fizames C."/>
            <person name="Marques L."/>
            <person name="Le Martret B."/>
            <person name="Alassimone J."/>
            <person name="Gode C."/>
            <person name="Lacombe E."/>
            <person name="Castillo T."/>
            <person name="Saumitou-Laprade P."/>
            <person name="Berthomieu P."/>
            <person name="Gosti F."/>
        </authorList>
    </citation>
    <scope>NUCLEOTIDE SEQUENCE</scope>
    <source>
        <tissue evidence="2">Leaves</tissue>
    </source>
</reference>
<dbReference type="Pfam" id="PF21473">
    <property type="entry name" value="OB_Ssb-like"/>
    <property type="match status" value="1"/>
</dbReference>
<accession>I0J3F9</accession>
<dbReference type="InterPro" id="IPR048970">
    <property type="entry name" value="OB_Ssb-like"/>
</dbReference>
<dbReference type="AlphaFoldDB" id="I0J3F9"/>
<evidence type="ECO:0000313" key="2">
    <source>
        <dbReference type="EMBL" id="CCD74519.1"/>
    </source>
</evidence>
<dbReference type="SUPFAM" id="SSF50249">
    <property type="entry name" value="Nucleic acid-binding proteins"/>
    <property type="match status" value="1"/>
</dbReference>
<dbReference type="EMBL" id="HE601751">
    <property type="protein sequence ID" value="CCD74519.1"/>
    <property type="molecule type" value="Genomic_DNA"/>
</dbReference>
<dbReference type="InterPro" id="IPR012340">
    <property type="entry name" value="NA-bd_OB-fold"/>
</dbReference>
<name>I0J3F9_ARAHH</name>
<proteinExistence type="predicted"/>
<evidence type="ECO:0000259" key="1">
    <source>
        <dbReference type="Pfam" id="PF21473"/>
    </source>
</evidence>
<dbReference type="Gene3D" id="2.40.50.140">
    <property type="entry name" value="Nucleic acid-binding proteins"/>
    <property type="match status" value="1"/>
</dbReference>
<dbReference type="PANTHER" id="PTHR31472">
    <property type="entry name" value="OS05G0244600 PROTEIN"/>
    <property type="match status" value="1"/>
</dbReference>
<protein>
    <recommendedName>
        <fullName evidence="1">Single-stranded DNA binding protein Ssb-like OB fold domain-containing protein</fullName>
    </recommendedName>
</protein>
<feature type="domain" description="Single-stranded DNA binding protein Ssb-like OB fold" evidence="1">
    <location>
        <begin position="25"/>
        <end position="57"/>
    </location>
</feature>
<sequence>MAEVKPSLRKPVFTKRGLPLVIRHGKCHIAECLVGDETGMIIFTARNEQVNLMKEGNNPAECKDRHVQRINETRSGQVGWCCVAGPVDITMKEDNNLSQIESDAVNIVEE</sequence>